<gene>
    <name evidence="1" type="ORF">V6242_17830</name>
</gene>
<dbReference type="PANTHER" id="PTHR30292">
    <property type="entry name" value="UNCHARACTERIZED PROTEIN YBGL-RELATED"/>
    <property type="match status" value="1"/>
</dbReference>
<comment type="caution">
    <text evidence="1">The sequence shown here is derived from an EMBL/GenBank/DDBJ whole genome shotgun (WGS) entry which is preliminary data.</text>
</comment>
<sequence>DEGRLTPRKQANAVNQSFELIEEQVFQLSQQGTQTTESGQSLAVHANTIFVHGDGSHAVEAVKRFRAVVDGAPS</sequence>
<dbReference type="Pfam" id="PF03746">
    <property type="entry name" value="LamB_YcsF"/>
    <property type="match status" value="1"/>
</dbReference>
<protein>
    <submittedName>
        <fullName evidence="1">LamB/YcsF family protein</fullName>
    </submittedName>
</protein>
<dbReference type="Proteomes" id="UP001379949">
    <property type="component" value="Unassembled WGS sequence"/>
</dbReference>
<dbReference type="PANTHER" id="PTHR30292:SF0">
    <property type="entry name" value="5-OXOPROLINASE SUBUNIT A"/>
    <property type="match status" value="1"/>
</dbReference>
<dbReference type="SUPFAM" id="SSF88713">
    <property type="entry name" value="Glycoside hydrolase/deacetylase"/>
    <property type="match status" value="1"/>
</dbReference>
<dbReference type="InterPro" id="IPR011330">
    <property type="entry name" value="Glyco_hydro/deAcase_b/a-brl"/>
</dbReference>
<name>A0ABU9G940_9GAMM</name>
<dbReference type="Gene3D" id="3.20.20.370">
    <property type="entry name" value="Glycoside hydrolase/deacetylase"/>
    <property type="match status" value="1"/>
</dbReference>
<dbReference type="InterPro" id="IPR005501">
    <property type="entry name" value="LamB/YcsF/PxpA-like"/>
</dbReference>
<organism evidence="1 2">
    <name type="scientific">Marinomonas arenicola</name>
    <dbReference type="NCBI Taxonomy" id="569601"/>
    <lineage>
        <taxon>Bacteria</taxon>
        <taxon>Pseudomonadati</taxon>
        <taxon>Pseudomonadota</taxon>
        <taxon>Gammaproteobacteria</taxon>
        <taxon>Oceanospirillales</taxon>
        <taxon>Oceanospirillaceae</taxon>
        <taxon>Marinomonas</taxon>
    </lineage>
</organism>
<proteinExistence type="predicted"/>
<keyword evidence="2" id="KW-1185">Reference proteome</keyword>
<evidence type="ECO:0000313" key="2">
    <source>
        <dbReference type="Proteomes" id="UP001379949"/>
    </source>
</evidence>
<feature type="non-terminal residue" evidence="1">
    <location>
        <position position="1"/>
    </location>
</feature>
<dbReference type="EMBL" id="JBAKAR010000120">
    <property type="protein sequence ID" value="MEL0615004.1"/>
    <property type="molecule type" value="Genomic_DNA"/>
</dbReference>
<evidence type="ECO:0000313" key="1">
    <source>
        <dbReference type="EMBL" id="MEL0615004.1"/>
    </source>
</evidence>
<dbReference type="RefSeq" id="WP_341568223.1">
    <property type="nucleotide sequence ID" value="NZ_JBAKAR010000120.1"/>
</dbReference>
<accession>A0ABU9G940</accession>
<reference evidence="1 2" key="1">
    <citation type="submission" date="2024-02" db="EMBL/GenBank/DDBJ databases">
        <title>Bacteria isolated from the canopy kelp, Nereocystis luetkeana.</title>
        <authorList>
            <person name="Pfister C.A."/>
            <person name="Younker I.T."/>
            <person name="Light S.H."/>
        </authorList>
    </citation>
    <scope>NUCLEOTIDE SEQUENCE [LARGE SCALE GENOMIC DNA]</scope>
    <source>
        <strain evidence="1 2">TI.4.07</strain>
    </source>
</reference>